<name>A0A6I5KPW2_9FLAO</name>
<accession>A0A6I5KPW2</accession>
<dbReference type="SUPFAM" id="SSF101898">
    <property type="entry name" value="NHL repeat"/>
    <property type="match status" value="1"/>
</dbReference>
<sequence length="285" mass="32258">MNKIALIFLLIISQACAQKEPHGNLQPLGKFSSKLKEISGMETTPNGNLWVIEDSGNEDKIYEVDQKAESIQSKKIAHAKNVDWEDLTTDLDGNLYIGDFGNNSNLRKDLTIYKISQKQLGKKEPKAEKISFRYPEQQGFPPEKDSLYFDTEGLIHWQGHLYIFTKNRTRPYDGKTLVYRVLDKEGSYEAEFLGSLFLCDDPNRCSVTSADISPDGKTIALLSYGQVFLVTGYDLPTLAQAQIIVIDLFCSTQIESVCFLDNKTLLVADEQNIFGGRQLYRYILD</sequence>
<dbReference type="EMBL" id="JAAAMI010000001">
    <property type="protein sequence ID" value="NDV41719.1"/>
    <property type="molecule type" value="Genomic_DNA"/>
</dbReference>
<dbReference type="InterPro" id="IPR011042">
    <property type="entry name" value="6-blade_b-propeller_TolB-like"/>
</dbReference>
<organism evidence="1 2">
    <name type="scientific">Flagellimonas sediminis</name>
    <dbReference type="NCBI Taxonomy" id="2696468"/>
    <lineage>
        <taxon>Bacteria</taxon>
        <taxon>Pseudomonadati</taxon>
        <taxon>Bacteroidota</taxon>
        <taxon>Flavobacteriia</taxon>
        <taxon>Flavobacteriales</taxon>
        <taxon>Flavobacteriaceae</taxon>
        <taxon>Flagellimonas</taxon>
    </lineage>
</organism>
<evidence type="ECO:0000313" key="2">
    <source>
        <dbReference type="Proteomes" id="UP000468707"/>
    </source>
</evidence>
<evidence type="ECO:0000313" key="1">
    <source>
        <dbReference type="EMBL" id="NDV41719.1"/>
    </source>
</evidence>
<dbReference type="Proteomes" id="UP000468707">
    <property type="component" value="Unassembled WGS sequence"/>
</dbReference>
<comment type="caution">
    <text evidence="1">The sequence shown here is derived from an EMBL/GenBank/DDBJ whole genome shotgun (WGS) entry which is preliminary data.</text>
</comment>
<keyword evidence="2" id="KW-1185">Reference proteome</keyword>
<reference evidence="1 2" key="1">
    <citation type="submission" date="2020-01" db="EMBL/GenBank/DDBJ databases">
        <title>Muricauda sediminis sp.nov. 40Bstr401.</title>
        <authorList>
            <person name="Xue Z."/>
            <person name="Zhu S."/>
            <person name="Ren N."/>
            <person name="Chen T."/>
            <person name="Chen X."/>
            <person name="Chen J."/>
            <person name="Yang J."/>
        </authorList>
    </citation>
    <scope>NUCLEOTIDE SEQUENCE [LARGE SCALE GENOMIC DNA]</scope>
    <source>
        <strain evidence="1 2">40Bstr401</strain>
    </source>
</reference>
<gene>
    <name evidence="1" type="ORF">GTK07_00160</name>
</gene>
<proteinExistence type="predicted"/>
<dbReference type="Gene3D" id="2.120.10.30">
    <property type="entry name" value="TolB, C-terminal domain"/>
    <property type="match status" value="1"/>
</dbReference>
<dbReference type="PROSITE" id="PS51257">
    <property type="entry name" value="PROKAR_LIPOPROTEIN"/>
    <property type="match status" value="1"/>
</dbReference>
<dbReference type="RefSeq" id="WP_163631544.1">
    <property type="nucleotide sequence ID" value="NZ_JAAAMI010000001.1"/>
</dbReference>
<protein>
    <submittedName>
        <fullName evidence="1">Uncharacterized protein</fullName>
    </submittedName>
</protein>
<dbReference type="AlphaFoldDB" id="A0A6I5KPW2"/>